<dbReference type="PANTHER" id="PTHR46534">
    <property type="entry name" value="IGGFC_BINDING DOMAIN-CONTAINING PROTEIN"/>
    <property type="match status" value="1"/>
</dbReference>
<feature type="domain" description="PKD" evidence="1">
    <location>
        <begin position="759"/>
        <end position="801"/>
    </location>
</feature>
<sequence length="1165" mass="125861">MRPYFKLIAFLGFFLFFQHTLFAQRISNEGTDFWLCFPDHVPSDDKLATLSLFITSKTNSSGKVTCGSSTQSFTVKANTVTEVFVPRDASFIGPGIKISENKGIHIKVDEGMGKVVVYAHVFAGFRSAATLVLPTEALGRKYFAMAYEQIPQTDGFLSQLAVVAVEPQTTFKLTPVIGGVKQSAISVTLENVGDVYQFQNKYDVTGSLVEVDSAISGCKRIAVFSGSSAIGINTPTCNIFPQNGSADPLLQQLYPIESWGKIFPVVPFYGRDAGSIFRVLAAENQTTIKVNGISTMLNAGEFYTTAPITAASLIEADKPVSVAQYAISEYCSDSRNQIDGTRHVYGDPDMVILNPLEYSIDKITLYSSTKLAISEQYLNVVIPSAKVSSFSINNDQIKASFNPIPTNPAYSYAQINLTGKGANFSLVADTGFNAIAYGFGSTESYAYSAGTSLASTTIVNALKQGTNETVDVACVQQAYDFNLLLPYIPTQLSWQVESGEKPFVVTNPSYKKVVVNNKQLYQFNYPANKTFASAGTKTVKVIASLPVNANVCSTTDTEVISYALEVMDLPVPEFDVPTEICAGNGAQFTFVNNNIGGNIAKWYWDFGDGTTSTDKNPLHTYAGAGTYKVKLSLISRSGCASDFTEKTVKVVELAGADFEMLDPLCSTKAIRFSDISHATQNVKTWLWDFGDGGTSSLQNPVYTFAKSGTYKIGLTITSQSGCNQTIQKSIQIYDPAVIDFADPASCISDMVSFEAIVKSGTVSSWHWDFGDGSVDPVEQTKAKPQHRYISAGNYVVTLNATTGGCVSTISKPITISGANPKVAFEVLDKERLCSNVPVSFKNTSSIAFGNIVKIEIIYDYKNASPSAVFTDINPLPDKVYTHQYPKSALNQNYQVVFRAYSGQGCFQESAPTTITVNGTPDIVFEDVPPVCADAPKIDLRKYAKELSGMLGAATFSGAGVTGNDFVPGEAGVGAHPVTFTFSSAKACATSISKVITVNPLPTVDAGTDVDILLAGEKQLNAKSTGKAITYKWFPATGLSNDSIANPIASPTETTKYILTVTSTDGCAVADEITVTVHKDPRIPNAFSPNNDGVNDTWAIKYLESFVKATIRIFNRGGQQVFFAERYTDAWDGKYKGIEVPVGVYYYIIEPNNGRNRYTGSVTVLR</sequence>
<dbReference type="InterPro" id="IPR035986">
    <property type="entry name" value="PKD_dom_sf"/>
</dbReference>
<dbReference type="InterPro" id="IPR026341">
    <property type="entry name" value="T9SS_type_B"/>
</dbReference>
<dbReference type="InterPro" id="IPR022409">
    <property type="entry name" value="PKD/Chitinase_dom"/>
</dbReference>
<dbReference type="Pfam" id="PF13585">
    <property type="entry name" value="CHU_C"/>
    <property type="match status" value="1"/>
</dbReference>
<feature type="domain" description="PKD" evidence="1">
    <location>
        <begin position="589"/>
        <end position="650"/>
    </location>
</feature>
<keyword evidence="3" id="KW-1185">Reference proteome</keyword>
<reference evidence="2 3" key="1">
    <citation type="submission" date="2016-07" db="EMBL/GenBank/DDBJ databases">
        <title>Genome of Pelobium manganitolerans.</title>
        <authorList>
            <person name="Wu S."/>
            <person name="Wang G."/>
        </authorList>
    </citation>
    <scope>NUCLEOTIDE SEQUENCE [LARGE SCALE GENOMIC DNA]</scope>
    <source>
        <strain evidence="2 3">YS-25</strain>
    </source>
</reference>
<dbReference type="SMART" id="SM00089">
    <property type="entry name" value="PKD"/>
    <property type="match status" value="3"/>
</dbReference>
<dbReference type="Pfam" id="PF17517">
    <property type="entry name" value="IgGFc_binding"/>
    <property type="match status" value="1"/>
</dbReference>
<dbReference type="NCBIfam" id="TIGR04131">
    <property type="entry name" value="Bac_Flav_CTERM"/>
    <property type="match status" value="1"/>
</dbReference>
<dbReference type="EMBL" id="MBTA01000027">
    <property type="protein sequence ID" value="RKD13870.1"/>
    <property type="molecule type" value="Genomic_DNA"/>
</dbReference>
<dbReference type="CDD" id="cd00146">
    <property type="entry name" value="PKD"/>
    <property type="match status" value="3"/>
</dbReference>
<name>A0A419S3W7_9SPHI</name>
<dbReference type="RefSeq" id="WP_120182781.1">
    <property type="nucleotide sequence ID" value="NZ_MBTA01000027.1"/>
</dbReference>
<proteinExistence type="predicted"/>
<feature type="domain" description="PKD" evidence="1">
    <location>
        <begin position="670"/>
        <end position="732"/>
    </location>
</feature>
<dbReference type="Proteomes" id="UP000283433">
    <property type="component" value="Unassembled WGS sequence"/>
</dbReference>
<dbReference type="InterPro" id="IPR013783">
    <property type="entry name" value="Ig-like_fold"/>
</dbReference>
<evidence type="ECO:0000259" key="1">
    <source>
        <dbReference type="PROSITE" id="PS50093"/>
    </source>
</evidence>
<protein>
    <recommendedName>
        <fullName evidence="1">PKD domain-containing protein</fullName>
    </recommendedName>
</protein>
<gene>
    <name evidence="2" type="ORF">BCY91_09960</name>
</gene>
<dbReference type="InterPro" id="IPR035234">
    <property type="entry name" value="IgGFc-bd_N"/>
</dbReference>
<dbReference type="Gene3D" id="2.60.40.10">
    <property type="entry name" value="Immunoglobulins"/>
    <property type="match status" value="3"/>
</dbReference>
<dbReference type="AlphaFoldDB" id="A0A419S3W7"/>
<dbReference type="Pfam" id="PF18911">
    <property type="entry name" value="PKD_4"/>
    <property type="match status" value="3"/>
</dbReference>
<dbReference type="PROSITE" id="PS50093">
    <property type="entry name" value="PKD"/>
    <property type="match status" value="3"/>
</dbReference>
<evidence type="ECO:0000313" key="3">
    <source>
        <dbReference type="Proteomes" id="UP000283433"/>
    </source>
</evidence>
<accession>A0A419S3W7</accession>
<dbReference type="PANTHER" id="PTHR46534:SF1">
    <property type="entry name" value="IGGFC-BINDING PROTEIN N-TERMINAL DOMAIN-CONTAINING PROTEIN"/>
    <property type="match status" value="1"/>
</dbReference>
<dbReference type="SUPFAM" id="SSF49299">
    <property type="entry name" value="PKD domain"/>
    <property type="match status" value="3"/>
</dbReference>
<dbReference type="InterPro" id="IPR000601">
    <property type="entry name" value="PKD_dom"/>
</dbReference>
<comment type="caution">
    <text evidence="2">The sequence shown here is derived from an EMBL/GenBank/DDBJ whole genome shotgun (WGS) entry which is preliminary data.</text>
</comment>
<organism evidence="2 3">
    <name type="scientific">Pelobium manganitolerans</name>
    <dbReference type="NCBI Taxonomy" id="1842495"/>
    <lineage>
        <taxon>Bacteria</taxon>
        <taxon>Pseudomonadati</taxon>
        <taxon>Bacteroidota</taxon>
        <taxon>Sphingobacteriia</taxon>
        <taxon>Sphingobacteriales</taxon>
        <taxon>Sphingobacteriaceae</taxon>
        <taxon>Pelobium</taxon>
    </lineage>
</organism>
<evidence type="ECO:0000313" key="2">
    <source>
        <dbReference type="EMBL" id="RKD13870.1"/>
    </source>
</evidence>
<dbReference type="OrthoDB" id="7794186at2"/>